<evidence type="ECO:0000256" key="4">
    <source>
        <dbReference type="ARBA" id="ARBA00022741"/>
    </source>
</evidence>
<dbReference type="EMBL" id="NHZQ01000422">
    <property type="protein sequence ID" value="PSK36112.1"/>
    <property type="molecule type" value="Genomic_DNA"/>
</dbReference>
<dbReference type="GO" id="GO:0030975">
    <property type="term" value="F:thiamine binding"/>
    <property type="evidence" value="ECO:0007669"/>
    <property type="project" value="UniProtKB-UniRule"/>
</dbReference>
<evidence type="ECO:0000256" key="6">
    <source>
        <dbReference type="ARBA" id="ARBA00022840"/>
    </source>
</evidence>
<organism evidence="9 10">
    <name type="scientific">Elsinoe australis</name>
    <dbReference type="NCBI Taxonomy" id="40998"/>
    <lineage>
        <taxon>Eukaryota</taxon>
        <taxon>Fungi</taxon>
        <taxon>Dikarya</taxon>
        <taxon>Ascomycota</taxon>
        <taxon>Pezizomycotina</taxon>
        <taxon>Dothideomycetes</taxon>
        <taxon>Dothideomycetidae</taxon>
        <taxon>Myriangiales</taxon>
        <taxon>Elsinoaceae</taxon>
        <taxon>Elsinoe</taxon>
    </lineage>
</organism>
<sequence length="260" mass="29144">MADIGGKDLAPLYFLQNHTSKRRNGIENDTGLIILNSPISSPDLLNRVWANTSYRVCADGGANRLFDLFERREMSLKESCIPNEIHGDLDSLRHDVRQYYEKNKVPVTKDDDQYSTDFEKCIGRIIATLPSLSNIVVLGSLSGRVDQGIGLLSEIYRQQKQHPAVTFWLFSENSVSFILGKGQSKIATPVQEGLITENAGLLPIFGPATITIQGFEWDVTDWETELGAQMSTSNHIKSEHVTVKTDRELLFTIERLESSQ</sequence>
<dbReference type="CDD" id="cd07995">
    <property type="entry name" value="TPK"/>
    <property type="match status" value="1"/>
</dbReference>
<dbReference type="InterPro" id="IPR036759">
    <property type="entry name" value="TPK_catalytic_sf"/>
</dbReference>
<comment type="caution">
    <text evidence="9">The sequence shown here is derived from an EMBL/GenBank/DDBJ whole genome shotgun (WGS) entry which is preliminary data.</text>
</comment>
<keyword evidence="10" id="KW-1185">Reference proteome</keyword>
<dbReference type="SUPFAM" id="SSF63862">
    <property type="entry name" value="Thiamin pyrophosphokinase, substrate-binding domain"/>
    <property type="match status" value="1"/>
</dbReference>
<keyword evidence="3 7" id="KW-0808">Transferase</keyword>
<dbReference type="NCBIfam" id="TIGR01378">
    <property type="entry name" value="thi_PPkinase"/>
    <property type="match status" value="1"/>
</dbReference>
<dbReference type="Pfam" id="PF04265">
    <property type="entry name" value="TPK_B1_binding"/>
    <property type="match status" value="1"/>
</dbReference>
<dbReference type="GO" id="GO:0005524">
    <property type="term" value="F:ATP binding"/>
    <property type="evidence" value="ECO:0007669"/>
    <property type="project" value="UniProtKB-UniRule"/>
</dbReference>
<dbReference type="PANTHER" id="PTHR13622">
    <property type="entry name" value="THIAMIN PYROPHOSPHOKINASE"/>
    <property type="match status" value="1"/>
</dbReference>
<comment type="catalytic activity">
    <reaction evidence="7">
        <text>thiamine + ATP = thiamine diphosphate + AMP + H(+)</text>
        <dbReference type="Rhea" id="RHEA:11576"/>
        <dbReference type="ChEBI" id="CHEBI:15378"/>
        <dbReference type="ChEBI" id="CHEBI:18385"/>
        <dbReference type="ChEBI" id="CHEBI:30616"/>
        <dbReference type="ChEBI" id="CHEBI:58937"/>
        <dbReference type="ChEBI" id="CHEBI:456215"/>
    </reaction>
</comment>
<dbReference type="STRING" id="40998.A0A2P7YJG8"/>
<evidence type="ECO:0000256" key="1">
    <source>
        <dbReference type="ARBA" id="ARBA00005078"/>
    </source>
</evidence>
<evidence type="ECO:0000259" key="8">
    <source>
        <dbReference type="SMART" id="SM00983"/>
    </source>
</evidence>
<dbReference type="InterPro" id="IPR016966">
    <property type="entry name" value="Thiamin_pyrophosphokinase_euk"/>
</dbReference>
<comment type="pathway">
    <text evidence="1 7">Cofactor biosynthesis; thiamine diphosphate biosynthesis; thiamine diphosphate from thiamine: step 1/1.</text>
</comment>
<keyword evidence="4 7" id="KW-0547">Nucleotide-binding</keyword>
<dbReference type="GO" id="GO:0006772">
    <property type="term" value="P:thiamine metabolic process"/>
    <property type="evidence" value="ECO:0007669"/>
    <property type="project" value="InterPro"/>
</dbReference>
<dbReference type="SMART" id="SM00983">
    <property type="entry name" value="TPK_B1_binding"/>
    <property type="match status" value="1"/>
</dbReference>
<gene>
    <name evidence="9" type="ORF">B9Z65_5927</name>
</gene>
<dbReference type="GO" id="GO:0009229">
    <property type="term" value="P:thiamine diphosphate biosynthetic process"/>
    <property type="evidence" value="ECO:0007669"/>
    <property type="project" value="UniProtKB-UniRule"/>
</dbReference>
<dbReference type="Pfam" id="PF04263">
    <property type="entry name" value="TPK_catalytic"/>
    <property type="match status" value="1"/>
</dbReference>
<accession>A0A2P7YJG8</accession>
<dbReference type="PIRSF" id="PIRSF031057">
    <property type="entry name" value="Thiamin_pyrophosphokinase"/>
    <property type="match status" value="1"/>
</dbReference>
<evidence type="ECO:0000256" key="5">
    <source>
        <dbReference type="ARBA" id="ARBA00022777"/>
    </source>
</evidence>
<name>A0A2P7YJG8_9PEZI</name>
<dbReference type="Gene3D" id="3.40.50.10240">
    <property type="entry name" value="Thiamin pyrophosphokinase, catalytic domain"/>
    <property type="match status" value="1"/>
</dbReference>
<evidence type="ECO:0000313" key="10">
    <source>
        <dbReference type="Proteomes" id="UP000243723"/>
    </source>
</evidence>
<evidence type="ECO:0000256" key="7">
    <source>
        <dbReference type="PIRNR" id="PIRNR031057"/>
    </source>
</evidence>
<keyword evidence="6 7" id="KW-0067">ATP-binding</keyword>
<evidence type="ECO:0000256" key="2">
    <source>
        <dbReference type="ARBA" id="ARBA00006785"/>
    </source>
</evidence>
<dbReference type="OrthoDB" id="25149at2759"/>
<proteinExistence type="inferred from homology"/>
<evidence type="ECO:0000313" key="9">
    <source>
        <dbReference type="EMBL" id="PSK36112.1"/>
    </source>
</evidence>
<dbReference type="InterPro" id="IPR036371">
    <property type="entry name" value="TPK_B1-bd_sf"/>
</dbReference>
<dbReference type="Proteomes" id="UP000243723">
    <property type="component" value="Unassembled WGS sequence"/>
</dbReference>
<keyword evidence="5 7" id="KW-0418">Kinase</keyword>
<dbReference type="EC" id="2.7.6.2" evidence="7"/>
<feature type="domain" description="Thiamin pyrophosphokinase thiamin-binding" evidence="8">
    <location>
        <begin position="182"/>
        <end position="249"/>
    </location>
</feature>
<dbReference type="GO" id="GO:0004788">
    <property type="term" value="F:thiamine diphosphokinase activity"/>
    <property type="evidence" value="ECO:0007669"/>
    <property type="project" value="UniProtKB-UniRule"/>
</dbReference>
<evidence type="ECO:0000256" key="3">
    <source>
        <dbReference type="ARBA" id="ARBA00022679"/>
    </source>
</evidence>
<dbReference type="InterPro" id="IPR007373">
    <property type="entry name" value="Thiamin_PyroPKinase_B1-bd"/>
</dbReference>
<dbReference type="GO" id="GO:0016301">
    <property type="term" value="F:kinase activity"/>
    <property type="evidence" value="ECO:0007669"/>
    <property type="project" value="UniProtKB-UniRule"/>
</dbReference>
<dbReference type="PANTHER" id="PTHR13622:SF8">
    <property type="entry name" value="THIAMIN PYROPHOSPHOKINASE 1"/>
    <property type="match status" value="1"/>
</dbReference>
<dbReference type="AlphaFoldDB" id="A0A2P7YJG8"/>
<protein>
    <recommendedName>
        <fullName evidence="7">Thiamine pyrophosphokinase</fullName>
        <ecNumber evidence="7">2.7.6.2</ecNumber>
    </recommendedName>
</protein>
<comment type="similarity">
    <text evidence="2 7">Belongs to the thiamine pyrophosphokinase family.</text>
</comment>
<dbReference type="InterPro" id="IPR006282">
    <property type="entry name" value="Thi_PPkinase"/>
</dbReference>
<dbReference type="InterPro" id="IPR007371">
    <property type="entry name" value="TPK_catalytic"/>
</dbReference>
<reference evidence="9 10" key="1">
    <citation type="submission" date="2017-05" db="EMBL/GenBank/DDBJ databases">
        <title>Draft genome sequence of Elsinoe australis.</title>
        <authorList>
            <person name="Cheng Q."/>
        </authorList>
    </citation>
    <scope>NUCLEOTIDE SEQUENCE [LARGE SCALE GENOMIC DNA]</scope>
    <source>
        <strain evidence="9 10">NL1</strain>
    </source>
</reference>
<dbReference type="UniPathway" id="UPA00060">
    <property type="reaction ID" value="UER00597"/>
</dbReference>
<dbReference type="SUPFAM" id="SSF63999">
    <property type="entry name" value="Thiamin pyrophosphokinase, catalytic domain"/>
    <property type="match status" value="1"/>
</dbReference>